<keyword evidence="2" id="KW-0677">Repeat</keyword>
<proteinExistence type="predicted"/>
<keyword evidence="1" id="KW-0853">WD repeat</keyword>
<dbReference type="InterPro" id="IPR001810">
    <property type="entry name" value="F-box_dom"/>
</dbReference>
<evidence type="ECO:0000256" key="1">
    <source>
        <dbReference type="ARBA" id="ARBA00022574"/>
    </source>
</evidence>
<name>A0A913ZN96_PATMI</name>
<dbReference type="InterPro" id="IPR042627">
    <property type="entry name" value="FBXW2"/>
</dbReference>
<dbReference type="Proteomes" id="UP000887568">
    <property type="component" value="Unplaced"/>
</dbReference>
<evidence type="ECO:0000313" key="4">
    <source>
        <dbReference type="EnsemblMetazoa" id="XP_038052526.1"/>
    </source>
</evidence>
<dbReference type="SUPFAM" id="SSF50978">
    <property type="entry name" value="WD40 repeat-like"/>
    <property type="match status" value="1"/>
</dbReference>
<dbReference type="AlphaFoldDB" id="A0A913ZN96"/>
<dbReference type="InterPro" id="IPR036047">
    <property type="entry name" value="F-box-like_dom_sf"/>
</dbReference>
<keyword evidence="5" id="KW-1185">Reference proteome</keyword>
<organism evidence="4 5">
    <name type="scientific">Patiria miniata</name>
    <name type="common">Bat star</name>
    <name type="synonym">Asterina miniata</name>
    <dbReference type="NCBI Taxonomy" id="46514"/>
    <lineage>
        <taxon>Eukaryota</taxon>
        <taxon>Metazoa</taxon>
        <taxon>Echinodermata</taxon>
        <taxon>Eleutherozoa</taxon>
        <taxon>Asterozoa</taxon>
        <taxon>Asteroidea</taxon>
        <taxon>Valvatacea</taxon>
        <taxon>Valvatida</taxon>
        <taxon>Asterinidae</taxon>
        <taxon>Patiria</taxon>
    </lineage>
</organism>
<dbReference type="Gene3D" id="2.130.10.10">
    <property type="entry name" value="YVTN repeat-like/Quinoprotein amine dehydrogenase"/>
    <property type="match status" value="1"/>
</dbReference>
<dbReference type="PANTHER" id="PTHR44436:SF1">
    <property type="entry name" value="F-BOX_WD REPEAT-CONTAINING PROTEIN 2"/>
    <property type="match status" value="1"/>
</dbReference>
<reference evidence="4" key="1">
    <citation type="submission" date="2022-11" db="UniProtKB">
        <authorList>
            <consortium name="EnsemblMetazoa"/>
        </authorList>
    </citation>
    <scope>IDENTIFICATION</scope>
</reference>
<dbReference type="Gene3D" id="1.20.1280.50">
    <property type="match status" value="1"/>
</dbReference>
<evidence type="ECO:0000313" key="5">
    <source>
        <dbReference type="Proteomes" id="UP000887568"/>
    </source>
</evidence>
<dbReference type="Pfam" id="PF12937">
    <property type="entry name" value="F-box-like"/>
    <property type="match status" value="1"/>
</dbReference>
<sequence>MILNDMTVKDLCHVALCNRSWREAANQDALWRPLCQEKGWERYGTVQDICKEVPFKPTLQEQEMGEGGAPTFPVDAVVTGSDWPQLVTTCKWKEVYMKAKHLEENWNKNRFFVATLQFGLKGIRPKKGPAYYQDYDPEEPSDLDEDEVYMSDSNEYDSDDAFARTRDKPSVCNLAGEGDSLVAGINKSTLQIWDVSHGERQHVIDAYISNRPEALKMKSGVIAAGYGDGSIRTYSAQTGEQLQVMSERHRLTVSRLFFDGDTIVSAATPEGVRYRRFSDNDIWVWNAADGARRCILKSGSILAGLDYKDKIIAGMYNGNLLRIWEARSGACLHEIDSGILVPISCHLGDGMVIGVSTDFVVKVWNLESGKCVKTFAVPIDPEEQTNFALATSCVFNGQLLVVFSNSWAVTVMDLDGERIGTFMTSNRSFMQPVCFHGNKLVTTWWSSEGSCLYGLWMVDPSKKSKGSFKIDKFTDCLMEASHSCMLAWISDTKLVFEQNRQIVLSHYW</sequence>
<dbReference type="SUPFAM" id="SSF81383">
    <property type="entry name" value="F-box domain"/>
    <property type="match status" value="1"/>
</dbReference>
<evidence type="ECO:0000256" key="2">
    <source>
        <dbReference type="ARBA" id="ARBA00022737"/>
    </source>
</evidence>
<accession>A0A913ZN96</accession>
<dbReference type="PANTHER" id="PTHR44436">
    <property type="entry name" value="F-BOX/WD REPEAT-CONTAINING PROTEIN 2"/>
    <property type="match status" value="1"/>
</dbReference>
<dbReference type="InterPro" id="IPR036322">
    <property type="entry name" value="WD40_repeat_dom_sf"/>
</dbReference>
<dbReference type="GeneID" id="119725258"/>
<protein>
    <recommendedName>
        <fullName evidence="3">F-box domain-containing protein</fullName>
    </recommendedName>
</protein>
<feature type="domain" description="F-box" evidence="3">
    <location>
        <begin position="2"/>
        <end position="36"/>
    </location>
</feature>
<evidence type="ECO:0000259" key="3">
    <source>
        <dbReference type="Pfam" id="PF12937"/>
    </source>
</evidence>
<dbReference type="RefSeq" id="XP_038052526.1">
    <property type="nucleotide sequence ID" value="XM_038196598.1"/>
</dbReference>
<dbReference type="EnsemblMetazoa" id="XM_038196598.1">
    <property type="protein sequence ID" value="XP_038052526.1"/>
    <property type="gene ID" value="LOC119725258"/>
</dbReference>
<dbReference type="InterPro" id="IPR015943">
    <property type="entry name" value="WD40/YVTN_repeat-like_dom_sf"/>
</dbReference>